<feature type="binding site" evidence="8">
    <location>
        <begin position="296"/>
        <end position="299"/>
    </location>
    <ligand>
        <name>substrate</name>
    </ligand>
</feature>
<dbReference type="GO" id="GO:0003872">
    <property type="term" value="F:6-phosphofructokinase activity"/>
    <property type="evidence" value="ECO:0007669"/>
    <property type="project" value="UniProtKB-UniRule"/>
</dbReference>
<evidence type="ECO:0000256" key="5">
    <source>
        <dbReference type="ARBA" id="ARBA00022777"/>
    </source>
</evidence>
<protein>
    <recommendedName>
        <fullName evidence="8">Pyrophosphate--fructose 6-phosphate 1-phosphotransferase</fullName>
        <ecNumber evidence="8">2.7.1.90</ecNumber>
    </recommendedName>
    <alternativeName>
        <fullName evidence="8">6-phosphofructokinase, pyrophosphate dependent</fullName>
    </alternativeName>
    <alternativeName>
        <fullName evidence="8">PPi-dependent phosphofructokinase</fullName>
        <shortName evidence="8">PPi-PFK</shortName>
    </alternativeName>
    <alternativeName>
        <fullName evidence="8">Pyrophosphate-dependent 6-phosphofructose-1-kinase</fullName>
    </alternativeName>
</protein>
<dbReference type="InterPro" id="IPR035966">
    <property type="entry name" value="PKF_sf"/>
</dbReference>
<feature type="binding site" evidence="8">
    <location>
        <begin position="142"/>
        <end position="144"/>
    </location>
    <ligand>
        <name>substrate</name>
    </ligand>
</feature>
<comment type="caution">
    <text evidence="8">Lacks conserved residue(s) required for the propagation of feature annotation.</text>
</comment>
<dbReference type="PANTHER" id="PTHR45770">
    <property type="entry name" value="ATP-DEPENDENT 6-PHOSPHOFRUCTOKINASE 1"/>
    <property type="match status" value="1"/>
</dbReference>
<dbReference type="GO" id="GO:0047334">
    <property type="term" value="F:diphosphate-fructose-6-phosphate 1-phosphotransferase activity"/>
    <property type="evidence" value="ECO:0007669"/>
    <property type="project" value="UniProtKB-EC"/>
</dbReference>
<dbReference type="HAMAP" id="MF_01978">
    <property type="entry name" value="Phosphofructokinase_II_B2"/>
    <property type="match status" value="1"/>
</dbReference>
<reference evidence="11" key="1">
    <citation type="journal article" date="2022" name="ISME J.">
        <title>Genetic and phylogenetic analysis of dissimilatory iodate-reducing bacteria identifies potential niches across the world's oceans.</title>
        <authorList>
            <person name="Reyes-Umana V."/>
            <person name="Henning Z."/>
            <person name="Lee K."/>
            <person name="Barnum T.P."/>
            <person name="Coates J.D."/>
        </authorList>
    </citation>
    <scope>NUCLEOTIDE SEQUENCE [LARGE SCALE GENOMIC DNA]</scope>
    <source>
        <strain evidence="11">IR12</strain>
    </source>
</reference>
<dbReference type="InterPro" id="IPR000023">
    <property type="entry name" value="Phosphofructokinase_dom"/>
</dbReference>
<evidence type="ECO:0000256" key="2">
    <source>
        <dbReference type="ARBA" id="ARBA00003138"/>
    </source>
</evidence>
<comment type="catalytic activity">
    <reaction evidence="7 8">
        <text>beta-D-fructose 6-phosphate + diphosphate = beta-D-fructose 1,6-bisphosphate + phosphate + H(+)</text>
        <dbReference type="Rhea" id="RHEA:13613"/>
        <dbReference type="ChEBI" id="CHEBI:15378"/>
        <dbReference type="ChEBI" id="CHEBI:32966"/>
        <dbReference type="ChEBI" id="CHEBI:33019"/>
        <dbReference type="ChEBI" id="CHEBI:43474"/>
        <dbReference type="ChEBI" id="CHEBI:57634"/>
        <dbReference type="EC" id="2.7.1.90"/>
    </reaction>
</comment>
<keyword evidence="3 8" id="KW-0808">Transferase</keyword>
<dbReference type="InterPro" id="IPR022953">
    <property type="entry name" value="ATP_PFK"/>
</dbReference>
<keyword evidence="8" id="KW-0963">Cytoplasm</keyword>
<evidence type="ECO:0000256" key="7">
    <source>
        <dbReference type="ARBA" id="ARBA00048072"/>
    </source>
</evidence>
<feature type="active site" description="Proton acceptor" evidence="8">
    <location>
        <position position="144"/>
    </location>
</feature>
<comment type="similarity">
    <text evidence="8">Belongs to the phosphofructokinase type A (PFKA) family. PPi-dependent PFK group II subfamily. Clade 'B2' sub-subfamily.</text>
</comment>
<dbReference type="GO" id="GO:0005737">
    <property type="term" value="C:cytoplasm"/>
    <property type="evidence" value="ECO:0007669"/>
    <property type="project" value="UniProtKB-SubCell"/>
</dbReference>
<dbReference type="RefSeq" id="WP_214360610.1">
    <property type="nucleotide sequence ID" value="NZ_JAEKFT010000005.1"/>
</dbReference>
<feature type="domain" description="Phosphofructokinase" evidence="9">
    <location>
        <begin position="8"/>
        <end position="322"/>
    </location>
</feature>
<feature type="binding site" evidence="8">
    <location>
        <position position="114"/>
    </location>
    <ligand>
        <name>Mg(2+)</name>
        <dbReference type="ChEBI" id="CHEBI:18420"/>
        <note>catalytic</note>
    </ligand>
</feature>
<keyword evidence="6 8" id="KW-0460">Magnesium</keyword>
<evidence type="ECO:0000313" key="10">
    <source>
        <dbReference type="EMBL" id="MBT0960859.1"/>
    </source>
</evidence>
<keyword evidence="11" id="KW-1185">Reference proteome</keyword>
<dbReference type="InterPro" id="IPR050929">
    <property type="entry name" value="PFKA"/>
</dbReference>
<dbReference type="PRINTS" id="PR00476">
    <property type="entry name" value="PHFRCTKINASE"/>
</dbReference>
<dbReference type="Gene3D" id="3.40.50.460">
    <property type="entry name" value="Phosphofructokinase domain"/>
    <property type="match status" value="1"/>
</dbReference>
<dbReference type="EMBL" id="JAEKFT010000005">
    <property type="protein sequence ID" value="MBT0960859.1"/>
    <property type="molecule type" value="Genomic_DNA"/>
</dbReference>
<evidence type="ECO:0000256" key="1">
    <source>
        <dbReference type="ARBA" id="ARBA00001946"/>
    </source>
</evidence>
<feature type="site" description="Important for catalytic activity; stabilizes the transition state when the phosphoryl donor is PPi" evidence="8">
    <location>
        <position position="141"/>
    </location>
</feature>
<comment type="activity regulation">
    <text evidence="8">Non-allosteric.</text>
</comment>
<comment type="function">
    <text evidence="2 8">Catalyzes the phosphorylation of D-fructose 6-phosphate, the first committing step of glycolysis. Uses inorganic phosphate (PPi) as phosphoryl donor instead of ATP like common ATP-dependent phosphofructokinases (ATP-PFKs), which renders the reaction reversible, and can thus function both in glycolysis and gluconeogenesis. Consistently, PPi-PFK can replace the enzymes of both the forward (ATP-PFK) and reverse (fructose-bisphosphatase (FBPase)) reactions.</text>
</comment>
<comment type="subunit">
    <text evidence="8">Homodimer.</text>
</comment>
<proteinExistence type="inferred from homology"/>
<gene>
    <name evidence="8" type="primary">pfp</name>
    <name evidence="10" type="ORF">I8J34_06675</name>
</gene>
<dbReference type="GO" id="GO:0046872">
    <property type="term" value="F:metal ion binding"/>
    <property type="evidence" value="ECO:0007669"/>
    <property type="project" value="UniProtKB-KW"/>
</dbReference>
<evidence type="ECO:0000313" key="11">
    <source>
        <dbReference type="Proteomes" id="UP000694660"/>
    </source>
</evidence>
<keyword evidence="5 8" id="KW-0418">Kinase</keyword>
<dbReference type="SUPFAM" id="SSF53784">
    <property type="entry name" value="Phosphofructokinase"/>
    <property type="match status" value="1"/>
</dbReference>
<comment type="caution">
    <text evidence="10">The sequence shown here is derived from an EMBL/GenBank/DDBJ whole genome shotgun (WGS) entry which is preliminary data.</text>
</comment>
<comment type="pathway">
    <text evidence="8">Carbohydrate degradation; glycolysis; D-glyceraldehyde 3-phosphate and glycerone phosphate from D-glucose: step 3/4.</text>
</comment>
<feature type="binding site" evidence="8">
    <location>
        <begin position="190"/>
        <end position="192"/>
    </location>
    <ligand>
        <name>substrate</name>
    </ligand>
</feature>
<evidence type="ECO:0000256" key="8">
    <source>
        <dbReference type="HAMAP-Rule" id="MF_01978"/>
    </source>
</evidence>
<dbReference type="InterPro" id="IPR011404">
    <property type="entry name" value="PPi-PFK"/>
</dbReference>
<dbReference type="EC" id="2.7.1.90" evidence="8"/>
<evidence type="ECO:0000256" key="4">
    <source>
        <dbReference type="ARBA" id="ARBA00022723"/>
    </source>
</evidence>
<evidence type="ECO:0000256" key="6">
    <source>
        <dbReference type="ARBA" id="ARBA00022842"/>
    </source>
</evidence>
<dbReference type="AlphaFoldDB" id="A0A944DLF8"/>
<keyword evidence="4 8" id="KW-0479">Metal-binding</keyword>
<evidence type="ECO:0000259" key="9">
    <source>
        <dbReference type="Pfam" id="PF00365"/>
    </source>
</evidence>
<accession>A0A944DLF8</accession>
<name>A0A944DLF8_DENI1</name>
<feature type="binding site" evidence="8">
    <location>
        <position position="247"/>
    </location>
    <ligand>
        <name>substrate</name>
    </ligand>
</feature>
<feature type="binding site" evidence="8">
    <location>
        <position position="13"/>
    </location>
    <ligand>
        <name>diphosphate</name>
        <dbReference type="ChEBI" id="CHEBI:33019"/>
    </ligand>
</feature>
<keyword evidence="8" id="KW-0324">Glycolysis</keyword>
<organism evidence="10 11">
    <name type="scientific">Denitromonas iodatirespirans</name>
    <dbReference type="NCBI Taxonomy" id="2795389"/>
    <lineage>
        <taxon>Bacteria</taxon>
        <taxon>Pseudomonadati</taxon>
        <taxon>Pseudomonadota</taxon>
        <taxon>Betaproteobacteria</taxon>
        <taxon>Rhodocyclales</taxon>
        <taxon>Zoogloeaceae</taxon>
        <taxon>Denitromonas</taxon>
    </lineage>
</organism>
<evidence type="ECO:0000256" key="3">
    <source>
        <dbReference type="ARBA" id="ARBA00022679"/>
    </source>
</evidence>
<dbReference type="Proteomes" id="UP000694660">
    <property type="component" value="Unassembled WGS sequence"/>
</dbReference>
<comment type="cofactor">
    <cofactor evidence="1 8">
        <name>Mg(2+)</name>
        <dbReference type="ChEBI" id="CHEBI:18420"/>
    </cofactor>
</comment>
<dbReference type="Gene3D" id="3.40.50.450">
    <property type="match status" value="1"/>
</dbReference>
<dbReference type="PIRSF" id="PIRSF036483">
    <property type="entry name" value="PFK_XF0274"/>
    <property type="match status" value="1"/>
</dbReference>
<dbReference type="Pfam" id="PF00365">
    <property type="entry name" value="PFK"/>
    <property type="match status" value="1"/>
</dbReference>
<dbReference type="NCBIfam" id="NF010675">
    <property type="entry name" value="PRK14072.1"/>
    <property type="match status" value="1"/>
</dbReference>
<comment type="subcellular location">
    <subcellularLocation>
        <location evidence="8">Cytoplasm</location>
    </subcellularLocation>
</comment>
<sequence>MTPRTLLYAQSGGVTAVINASAAAVIAEARRHPVQVGRVLGARHGILGVLAEDLVDTAGLDDADLAALAALPGGAFGACRFDLDAPADNPAQFDRLFDVFAAHDVGYFLYNGGNGSMDTVLKLSAAAKARGYPLVCLGVPKTVDNDLVGTDASPGFGSAAKFLSTAMREAGMDLRAMSSQRGRIFVMEVMGRNCGWLAAATALARQAPGDPPHVLLLPEVPFDPEAFLRQVEACVARIGYCAITAAEGVRSRDGKLLAEQDEDALGHVQLGGVGQRLARLVHDKLGYKHHWAVPDYLQRAAGHLVSATDRTQAEAVGRMAVDYAVQGLDAVMPAIVRESDAPYRWRVEPAALGPIANAERRVPAEFIHANGFDLTDAALRWLRPLVIGENPPAFRDGLPDYRAPALAPVARKLATYPR</sequence>
<dbReference type="GO" id="GO:0006002">
    <property type="term" value="P:fructose 6-phosphate metabolic process"/>
    <property type="evidence" value="ECO:0007669"/>
    <property type="project" value="InterPro"/>
</dbReference>